<proteinExistence type="predicted"/>
<protein>
    <submittedName>
        <fullName evidence="1">Uncharacterized protein</fullName>
    </submittedName>
</protein>
<comment type="caution">
    <text evidence="1">The sequence shown here is derived from an EMBL/GenBank/DDBJ whole genome shotgun (WGS) entry which is preliminary data.</text>
</comment>
<reference evidence="2" key="1">
    <citation type="submission" date="2012-11" db="EMBL/GenBank/DDBJ databases">
        <authorList>
            <person name="Lucero-Rivera Y.E."/>
            <person name="Tovar-Ramirez D."/>
        </authorList>
    </citation>
    <scope>NUCLEOTIDE SEQUENCE [LARGE SCALE GENOMIC DNA]</scope>
    <source>
        <strain evidence="2">Araruama</strain>
    </source>
</reference>
<evidence type="ECO:0000313" key="2">
    <source>
        <dbReference type="Proteomes" id="UP000189670"/>
    </source>
</evidence>
<dbReference type="EMBL" id="ATBP01000806">
    <property type="protein sequence ID" value="ETR68881.1"/>
    <property type="molecule type" value="Genomic_DNA"/>
</dbReference>
<accession>A0A1V1P256</accession>
<dbReference type="Proteomes" id="UP000189670">
    <property type="component" value="Unassembled WGS sequence"/>
</dbReference>
<feature type="non-terminal residue" evidence="1">
    <location>
        <position position="1"/>
    </location>
</feature>
<gene>
    <name evidence="1" type="ORF">OMM_10085</name>
</gene>
<name>A0A1V1P256_9BACT</name>
<sequence length="227" mass="25045">KKKIIARLEKEAEKDYNWLMRANWKGNIKCTFTSYGKAFRLLDKVKNALRVRDPEGFFNPYWVPDFNGAAAKENKGVIIGGWYTSGFQGYNKWGGYLKREMSGIDGLASWEVDPMGSGYSSSSGGSSGGSGQVDWVSVNAEMVCGLNFACTKKWISLSGGPGYIDEPRSTTSISIHKNYKGEIGGTYQWSGKFGNKVCSGTINISGTKRNFMIKVYDHCGDAGSYEY</sequence>
<organism evidence="1 2">
    <name type="scientific">Candidatus Magnetoglobus multicellularis str. Araruama</name>
    <dbReference type="NCBI Taxonomy" id="890399"/>
    <lineage>
        <taxon>Bacteria</taxon>
        <taxon>Pseudomonadati</taxon>
        <taxon>Thermodesulfobacteriota</taxon>
        <taxon>Desulfobacteria</taxon>
        <taxon>Desulfobacterales</taxon>
        <taxon>Desulfobacteraceae</taxon>
        <taxon>Candidatus Magnetoglobus</taxon>
    </lineage>
</organism>
<dbReference type="AlphaFoldDB" id="A0A1V1P256"/>
<evidence type="ECO:0000313" key="1">
    <source>
        <dbReference type="EMBL" id="ETR68881.1"/>
    </source>
</evidence>